<dbReference type="RefSeq" id="WP_252848876.1">
    <property type="nucleotide sequence ID" value="NZ_BAPW01000023.1"/>
</dbReference>
<evidence type="ECO:0000313" key="8">
    <source>
        <dbReference type="EMBL" id="MCO6159439.1"/>
    </source>
</evidence>
<dbReference type="InterPro" id="IPR001362">
    <property type="entry name" value="Glyco_hydro_32"/>
</dbReference>
<evidence type="ECO:0000256" key="3">
    <source>
        <dbReference type="ARBA" id="ARBA00022801"/>
    </source>
</evidence>
<dbReference type="SUPFAM" id="SSF75005">
    <property type="entry name" value="Arabinanase/levansucrase/invertase"/>
    <property type="match status" value="1"/>
</dbReference>
<evidence type="ECO:0000259" key="7">
    <source>
        <dbReference type="Pfam" id="PF08244"/>
    </source>
</evidence>
<evidence type="ECO:0000256" key="1">
    <source>
        <dbReference type="ARBA" id="ARBA00009902"/>
    </source>
</evidence>
<dbReference type="PANTHER" id="PTHR43101:SF1">
    <property type="entry name" value="BETA-FRUCTOSIDASE"/>
    <property type="match status" value="1"/>
</dbReference>
<comment type="similarity">
    <text evidence="1 5">Belongs to the glycosyl hydrolase 32 family.</text>
</comment>
<feature type="domain" description="Glycosyl hydrolase family 32 N-terminal" evidence="6">
    <location>
        <begin position="45"/>
        <end position="327"/>
    </location>
</feature>
<dbReference type="EMBL" id="JAMXQU010000003">
    <property type="protein sequence ID" value="MCO6159439.1"/>
    <property type="molecule type" value="Genomic_DNA"/>
</dbReference>
<evidence type="ECO:0000259" key="6">
    <source>
        <dbReference type="Pfam" id="PF00251"/>
    </source>
</evidence>
<dbReference type="InterPro" id="IPR013320">
    <property type="entry name" value="ConA-like_dom_sf"/>
</dbReference>
<dbReference type="CDD" id="cd08996">
    <property type="entry name" value="GH32_FFase"/>
    <property type="match status" value="1"/>
</dbReference>
<keyword evidence="4 5" id="KW-0326">Glycosidase</keyword>
<dbReference type="SUPFAM" id="SSF49899">
    <property type="entry name" value="Concanavalin A-like lectins/glucanases"/>
    <property type="match status" value="1"/>
</dbReference>
<dbReference type="InterPro" id="IPR013189">
    <property type="entry name" value="Glyco_hydro_32_C"/>
</dbReference>
<dbReference type="InterPro" id="IPR051214">
    <property type="entry name" value="GH32_Enzymes"/>
</dbReference>
<evidence type="ECO:0000256" key="2">
    <source>
        <dbReference type="ARBA" id="ARBA00012758"/>
    </source>
</evidence>
<keyword evidence="3 5" id="KW-0378">Hydrolase</keyword>
<gene>
    <name evidence="8" type="ORF">NF685_05250</name>
</gene>
<proteinExistence type="inferred from homology"/>
<sequence>MLSRRLFLGSILGGVVIRAMPDALAAQRLPPDHMMATDPFRPITHFLAPRGWMNDPCGPIFVDGVYHLFYQWNPEAAIWDNLHWGHATSPDLVNWTHQPVALSPQHDGPDRDGVFTGDVVVDGDRAVAVYTGFRFGRALAQIQCFATSNRAMKHWHQNQQPLLAAGPDHLRIGGFRDPKLWKEGDIWVMIVGSRIDGVGGVIFRYESSDLANWVFRTVFYGPSDLHGGDDVLECPDFFDLGTCHALIFSINATVHVLTGEYEKGHFSPRRHDILGHGGFYAARSFADAQNRRTIFGWLPEKPWQAGEAAMRGWSGVMSYPRVLTADADGRVHTRLHPAMDALIGEELYAGTLSTAISIDGPQVRIRLTVTPNAKGGMVFAHTDQYLHLSLDPDNAQAGLSCNEDSAPLYGTGEMTIDIYVDGSVIEIFTSDGVALNARAYGNPSRPFTLSATGCLTEARCLVHALLPVTFTSAG</sequence>
<dbReference type="PANTHER" id="PTHR43101">
    <property type="entry name" value="BETA-FRUCTOSIDASE"/>
    <property type="match status" value="1"/>
</dbReference>
<dbReference type="Pfam" id="PF08244">
    <property type="entry name" value="Glyco_hydro_32C"/>
    <property type="match status" value="1"/>
</dbReference>
<protein>
    <recommendedName>
        <fullName evidence="2">beta-fructofuranosidase</fullName>
        <ecNumber evidence="2">3.2.1.26</ecNumber>
    </recommendedName>
</protein>
<dbReference type="SMART" id="SM00640">
    <property type="entry name" value="Glyco_32"/>
    <property type="match status" value="1"/>
</dbReference>
<evidence type="ECO:0000256" key="5">
    <source>
        <dbReference type="RuleBase" id="RU362110"/>
    </source>
</evidence>
<organism evidence="8 9">
    <name type="scientific">Asaia lannensis NBRC 102526</name>
    <dbReference type="NCBI Taxonomy" id="1307926"/>
    <lineage>
        <taxon>Bacteria</taxon>
        <taxon>Pseudomonadati</taxon>
        <taxon>Pseudomonadota</taxon>
        <taxon>Alphaproteobacteria</taxon>
        <taxon>Acetobacterales</taxon>
        <taxon>Acetobacteraceae</taxon>
        <taxon>Asaia</taxon>
    </lineage>
</organism>
<accession>A0ABT1CF02</accession>
<dbReference type="EC" id="3.2.1.26" evidence="2"/>
<evidence type="ECO:0000313" key="9">
    <source>
        <dbReference type="Proteomes" id="UP001523401"/>
    </source>
</evidence>
<dbReference type="InterPro" id="IPR023296">
    <property type="entry name" value="Glyco_hydro_beta-prop_sf"/>
</dbReference>
<dbReference type="Pfam" id="PF00251">
    <property type="entry name" value="Glyco_hydro_32N"/>
    <property type="match status" value="1"/>
</dbReference>
<dbReference type="GO" id="GO:0016787">
    <property type="term" value="F:hydrolase activity"/>
    <property type="evidence" value="ECO:0007669"/>
    <property type="project" value="UniProtKB-KW"/>
</dbReference>
<dbReference type="Gene3D" id="2.115.10.20">
    <property type="entry name" value="Glycosyl hydrolase domain, family 43"/>
    <property type="match status" value="1"/>
</dbReference>
<keyword evidence="9" id="KW-1185">Reference proteome</keyword>
<dbReference type="InterPro" id="IPR013148">
    <property type="entry name" value="Glyco_hydro_32_N"/>
</dbReference>
<reference evidence="8 9" key="1">
    <citation type="submission" date="2022-06" db="EMBL/GenBank/DDBJ databases">
        <title>Whole-genome of Asaia lannensis strain LMG 27011T.</title>
        <authorList>
            <person name="Sombolestani A."/>
        </authorList>
    </citation>
    <scope>NUCLEOTIDE SEQUENCE [LARGE SCALE GENOMIC DNA]</scope>
    <source>
        <strain evidence="8 9">NBRC 102526</strain>
    </source>
</reference>
<name>A0ABT1CF02_9PROT</name>
<comment type="caution">
    <text evidence="8">The sequence shown here is derived from an EMBL/GenBank/DDBJ whole genome shotgun (WGS) entry which is preliminary data.</text>
</comment>
<dbReference type="Proteomes" id="UP001523401">
    <property type="component" value="Unassembled WGS sequence"/>
</dbReference>
<evidence type="ECO:0000256" key="4">
    <source>
        <dbReference type="ARBA" id="ARBA00023295"/>
    </source>
</evidence>
<feature type="domain" description="Glycosyl hydrolase family 32 C-terminal" evidence="7">
    <location>
        <begin position="398"/>
        <end position="452"/>
    </location>
</feature>